<evidence type="ECO:0000259" key="5">
    <source>
        <dbReference type="Pfam" id="PF00370"/>
    </source>
</evidence>
<dbReference type="Pfam" id="PF00370">
    <property type="entry name" value="FGGY_N"/>
    <property type="match status" value="1"/>
</dbReference>
<dbReference type="Pfam" id="PF02782">
    <property type="entry name" value="FGGY_C"/>
    <property type="match status" value="1"/>
</dbReference>
<dbReference type="EMBL" id="PKHA01000003">
    <property type="protein sequence ID" value="PKY98956.1"/>
    <property type="molecule type" value="Genomic_DNA"/>
</dbReference>
<reference evidence="7 8" key="1">
    <citation type="submission" date="2017-12" db="EMBL/GenBank/DDBJ databases">
        <title>Phylogenetic diversity of female urinary microbiome.</title>
        <authorList>
            <person name="Thomas-White K."/>
            <person name="Wolfe A.J."/>
        </authorList>
    </citation>
    <scope>NUCLEOTIDE SEQUENCE [LARGE SCALE GENOMIC DNA]</scope>
    <source>
        <strain evidence="7 8">UMB0319</strain>
    </source>
</reference>
<dbReference type="GO" id="GO:0016301">
    <property type="term" value="F:kinase activity"/>
    <property type="evidence" value="ECO:0007669"/>
    <property type="project" value="UniProtKB-KW"/>
</dbReference>
<dbReference type="Gene3D" id="3.30.420.40">
    <property type="match status" value="2"/>
</dbReference>
<dbReference type="PANTHER" id="PTHR43095">
    <property type="entry name" value="SUGAR KINASE"/>
    <property type="match status" value="1"/>
</dbReference>
<dbReference type="InterPro" id="IPR043129">
    <property type="entry name" value="ATPase_NBD"/>
</dbReference>
<evidence type="ECO:0000313" key="8">
    <source>
        <dbReference type="Proteomes" id="UP000234778"/>
    </source>
</evidence>
<dbReference type="RefSeq" id="WP_101638029.1">
    <property type="nucleotide sequence ID" value="NZ_JBKUIE010000004.1"/>
</dbReference>
<dbReference type="GO" id="GO:0042732">
    <property type="term" value="P:D-xylose metabolic process"/>
    <property type="evidence" value="ECO:0007669"/>
    <property type="project" value="UniProtKB-KW"/>
</dbReference>
<accession>A0A2I1KTK8</accession>
<protein>
    <submittedName>
        <fullName evidence="7">ATPase</fullName>
    </submittedName>
</protein>
<dbReference type="InterPro" id="IPR050406">
    <property type="entry name" value="FGGY_Carb_Kinase"/>
</dbReference>
<dbReference type="InterPro" id="IPR018484">
    <property type="entry name" value="FGGY_N"/>
</dbReference>
<proteinExistence type="inferred from homology"/>
<evidence type="ECO:0000313" key="7">
    <source>
        <dbReference type="EMBL" id="PKY98956.1"/>
    </source>
</evidence>
<comment type="caution">
    <text evidence="7">The sequence shown here is derived from an EMBL/GenBank/DDBJ whole genome shotgun (WGS) entry which is preliminary data.</text>
</comment>
<comment type="similarity">
    <text evidence="1">Belongs to the FGGY kinase family.</text>
</comment>
<keyword evidence="4" id="KW-0418">Kinase</keyword>
<evidence type="ECO:0000256" key="1">
    <source>
        <dbReference type="ARBA" id="ARBA00009156"/>
    </source>
</evidence>
<gene>
    <name evidence="7" type="ORF">CYJ26_04400</name>
</gene>
<dbReference type="GeneID" id="81708174"/>
<dbReference type="Proteomes" id="UP000234778">
    <property type="component" value="Unassembled WGS sequence"/>
</dbReference>
<dbReference type="InterPro" id="IPR018485">
    <property type="entry name" value="FGGY_C"/>
</dbReference>
<feature type="domain" description="Carbohydrate kinase FGGY N-terminal" evidence="5">
    <location>
        <begin position="17"/>
        <end position="240"/>
    </location>
</feature>
<dbReference type="SUPFAM" id="SSF53067">
    <property type="entry name" value="Actin-like ATPase domain"/>
    <property type="match status" value="2"/>
</dbReference>
<feature type="domain" description="Carbohydrate kinase FGGY C-terminal" evidence="6">
    <location>
        <begin position="275"/>
        <end position="473"/>
    </location>
</feature>
<keyword evidence="2" id="KW-0119">Carbohydrate metabolism</keyword>
<dbReference type="AlphaFoldDB" id="A0A2I1KTK8"/>
<dbReference type="CDD" id="cd07809">
    <property type="entry name" value="ASKHA_NBD_FGGY_BaXK-like"/>
    <property type="match status" value="1"/>
</dbReference>
<evidence type="ECO:0000256" key="4">
    <source>
        <dbReference type="ARBA" id="ARBA00022777"/>
    </source>
</evidence>
<evidence type="ECO:0000256" key="2">
    <source>
        <dbReference type="ARBA" id="ARBA00022629"/>
    </source>
</evidence>
<sequence length="529" mass="56261">MSQHPTTSTPLDLTRTALGIEFGSTRIKAVLIDPAGTVLASGAHDWDNSLVDGVWTYRLEEIITGLRAAYTALANDLKDTHGLALTTTGAIGISGMMHGYIALDAQGQLLTPFRTWRNTITAESSAALSQLFGLNIPQRWTISHLHRAITTAEPHVPHINRVTTLAGYIHWRLTGRHVLGVGEASGVFPIGADGASFDPHMLAAFDQAVSAPWHLAQVLPEVALAGQEAGTLTPDGATLLDPTGTLQAGIPLCPPEGDAGTGMVATAALRPRTGNVSAGTSAFAMIVLDQPLRTLIPEIDLVATPTGRPVAMAHANNCTSDLNAWVEVFSQFATALGHPIDRGPLFDLLLTAADTTTMDQAGTMSYNFLSGDALVGLTEGRPLTLRRPNAKFGLAGLMRSHLFALFASMAHGVQILRRTTNITIDSMHAHGGIFKTPRIPQQVLAAAFDTPVTVSTTASEGGAWGMALLAAYSQWAQNTTLEDWIDNTVNTTQQALTLQATPEQVTEYQHYLEHFIAGLPLQKAAVEAF</sequence>
<keyword evidence="3" id="KW-0808">Transferase</keyword>
<organism evidence="7 8">
    <name type="scientific">Actinomyces urogenitalis</name>
    <dbReference type="NCBI Taxonomy" id="103621"/>
    <lineage>
        <taxon>Bacteria</taxon>
        <taxon>Bacillati</taxon>
        <taxon>Actinomycetota</taxon>
        <taxon>Actinomycetes</taxon>
        <taxon>Actinomycetales</taxon>
        <taxon>Actinomycetaceae</taxon>
        <taxon>Actinomyces</taxon>
    </lineage>
</organism>
<evidence type="ECO:0000259" key="6">
    <source>
        <dbReference type="Pfam" id="PF02782"/>
    </source>
</evidence>
<dbReference type="PANTHER" id="PTHR43095:SF5">
    <property type="entry name" value="XYLULOSE KINASE"/>
    <property type="match status" value="1"/>
</dbReference>
<keyword evidence="2" id="KW-0859">Xylose metabolism</keyword>
<name>A0A2I1KTK8_9ACTO</name>
<evidence type="ECO:0000256" key="3">
    <source>
        <dbReference type="ARBA" id="ARBA00022679"/>
    </source>
</evidence>